<keyword evidence="3" id="KW-0813">Transport</keyword>
<feature type="transmembrane region" description="Helical" evidence="14">
    <location>
        <begin position="59"/>
        <end position="92"/>
    </location>
</feature>
<keyword evidence="8" id="KW-0915">Sodium</keyword>
<evidence type="ECO:0000256" key="13">
    <source>
        <dbReference type="RuleBase" id="RU362091"/>
    </source>
</evidence>
<dbReference type="EMBL" id="BAAAVI010000104">
    <property type="protein sequence ID" value="GAA2910380.1"/>
    <property type="molecule type" value="Genomic_DNA"/>
</dbReference>
<reference evidence="16" key="1">
    <citation type="journal article" date="2019" name="Int. J. Syst. Evol. Microbiol.">
        <title>The Global Catalogue of Microorganisms (GCM) 10K type strain sequencing project: providing services to taxonomists for standard genome sequencing and annotation.</title>
        <authorList>
            <consortium name="The Broad Institute Genomics Platform"/>
            <consortium name="The Broad Institute Genome Sequencing Center for Infectious Disease"/>
            <person name="Wu L."/>
            <person name="Ma J."/>
        </authorList>
    </citation>
    <scope>NUCLEOTIDE SEQUENCE [LARGE SCALE GENOMIC DNA]</scope>
    <source>
        <strain evidence="16">JCM 6242</strain>
    </source>
</reference>
<dbReference type="PANTHER" id="PTHR48086:SF3">
    <property type="entry name" value="SODIUM_PROLINE SYMPORTER"/>
    <property type="match status" value="1"/>
</dbReference>
<evidence type="ECO:0000256" key="6">
    <source>
        <dbReference type="ARBA" id="ARBA00022847"/>
    </source>
</evidence>
<protein>
    <submittedName>
        <fullName evidence="15">Sodium:solute symporter family protein</fullName>
    </submittedName>
</protein>
<evidence type="ECO:0000256" key="8">
    <source>
        <dbReference type="ARBA" id="ARBA00023053"/>
    </source>
</evidence>
<keyword evidence="9" id="KW-0406">Ion transport</keyword>
<evidence type="ECO:0000256" key="9">
    <source>
        <dbReference type="ARBA" id="ARBA00023065"/>
    </source>
</evidence>
<name>A0ABP6IUT8_9ACTN</name>
<keyword evidence="5 14" id="KW-0812">Transmembrane</keyword>
<feature type="transmembrane region" description="Helical" evidence="14">
    <location>
        <begin position="449"/>
        <end position="473"/>
    </location>
</feature>
<organism evidence="15 16">
    <name type="scientific">Streptosporangium fragile</name>
    <dbReference type="NCBI Taxonomy" id="46186"/>
    <lineage>
        <taxon>Bacteria</taxon>
        <taxon>Bacillati</taxon>
        <taxon>Actinomycetota</taxon>
        <taxon>Actinomycetes</taxon>
        <taxon>Streptosporangiales</taxon>
        <taxon>Streptosporangiaceae</taxon>
        <taxon>Streptosporangium</taxon>
    </lineage>
</organism>
<keyword evidence="6" id="KW-0769">Symport</keyword>
<evidence type="ECO:0000313" key="15">
    <source>
        <dbReference type="EMBL" id="GAA2910380.1"/>
    </source>
</evidence>
<evidence type="ECO:0000256" key="3">
    <source>
        <dbReference type="ARBA" id="ARBA00022448"/>
    </source>
</evidence>
<feature type="transmembrane region" description="Helical" evidence="14">
    <location>
        <begin position="159"/>
        <end position="180"/>
    </location>
</feature>
<dbReference type="CDD" id="cd10322">
    <property type="entry name" value="SLC5sbd"/>
    <property type="match status" value="1"/>
</dbReference>
<evidence type="ECO:0000256" key="10">
    <source>
        <dbReference type="ARBA" id="ARBA00023136"/>
    </source>
</evidence>
<keyword evidence="16" id="KW-1185">Reference proteome</keyword>
<evidence type="ECO:0000256" key="14">
    <source>
        <dbReference type="SAM" id="Phobius"/>
    </source>
</evidence>
<dbReference type="PANTHER" id="PTHR48086">
    <property type="entry name" value="SODIUM/PROLINE SYMPORTER-RELATED"/>
    <property type="match status" value="1"/>
</dbReference>
<dbReference type="InterPro" id="IPR038377">
    <property type="entry name" value="Na/Glc_symporter_sf"/>
</dbReference>
<keyword evidence="10 14" id="KW-0472">Membrane</keyword>
<dbReference type="InterPro" id="IPR050277">
    <property type="entry name" value="Sodium:Solute_Symporter"/>
</dbReference>
<dbReference type="Pfam" id="PF00474">
    <property type="entry name" value="SSF"/>
    <property type="match status" value="1"/>
</dbReference>
<dbReference type="InterPro" id="IPR001734">
    <property type="entry name" value="Na/solute_symporter"/>
</dbReference>
<keyword evidence="11" id="KW-0739">Sodium transport</keyword>
<keyword evidence="7 14" id="KW-1133">Transmembrane helix</keyword>
<evidence type="ECO:0000256" key="5">
    <source>
        <dbReference type="ARBA" id="ARBA00022692"/>
    </source>
</evidence>
<comment type="subcellular location">
    <subcellularLocation>
        <location evidence="1">Cell membrane</location>
        <topology evidence="1">Multi-pass membrane protein</topology>
    </subcellularLocation>
</comment>
<dbReference type="Proteomes" id="UP001500831">
    <property type="component" value="Unassembled WGS sequence"/>
</dbReference>
<evidence type="ECO:0000256" key="1">
    <source>
        <dbReference type="ARBA" id="ARBA00004651"/>
    </source>
</evidence>
<evidence type="ECO:0000256" key="7">
    <source>
        <dbReference type="ARBA" id="ARBA00022989"/>
    </source>
</evidence>
<accession>A0ABP6IUT8</accession>
<sequence>MNMLIGYGAVALFFLLVVAVLERSHRRAGTFTDYAVAGRSFGSWYQTMSFLNTWLPGSIFIAFTGLAAGSGAIGFYYLPYSLLAVVLMFFMAQRVHDWGRRFDLRTQADFLGLRFGSRRVRSVAAVIGIVSSFPWMVLGLQSLGLVFSYLSFGNVSPDAAILIGIGVLAVRQIWTVRMGMRGVVISDMVQGLVAYVLGLCVIVGLLVWMLTNGHGLDQVPGGHFAIPGPGSPVGPLYVMSIILTGAVGGWCWPDIFVRLFTARSTAAIKKSAVQAAPILFVFATALTMLGILAAGLPGVSDAPDQVWFITAGVGGTALVALAGVIVLAATMGNVDANMQACGAQFSNDVLRGGNGDGGTDDGRETRSARLAIVALTVLAAAVAMATSKDSSGLSNLAIISYQGICQLAPALLLGIFWRRGTAAGAIGGMVTGFAVAAALQVAYPVSIPWLGGLTSGVAGLVLNTAIYVAAALLAPGPDAERARVAALFDAPPAAGHRLPGVRPADVTAGP</sequence>
<dbReference type="PROSITE" id="PS00457">
    <property type="entry name" value="NA_SOLUT_SYMP_2"/>
    <property type="match status" value="1"/>
</dbReference>
<evidence type="ECO:0000313" key="16">
    <source>
        <dbReference type="Proteomes" id="UP001500831"/>
    </source>
</evidence>
<feature type="transmembrane region" description="Helical" evidence="14">
    <location>
        <begin position="306"/>
        <end position="329"/>
    </location>
</feature>
<comment type="catalytic activity">
    <reaction evidence="12">
        <text>L-proline(in) + Na(+)(in) = L-proline(out) + Na(+)(out)</text>
        <dbReference type="Rhea" id="RHEA:28967"/>
        <dbReference type="ChEBI" id="CHEBI:29101"/>
        <dbReference type="ChEBI" id="CHEBI:60039"/>
    </reaction>
</comment>
<gene>
    <name evidence="15" type="ORF">GCM10010517_76840</name>
</gene>
<dbReference type="PROSITE" id="PS50283">
    <property type="entry name" value="NA_SOLUT_SYMP_3"/>
    <property type="match status" value="1"/>
</dbReference>
<evidence type="ECO:0000256" key="12">
    <source>
        <dbReference type="ARBA" id="ARBA00033708"/>
    </source>
</evidence>
<keyword evidence="4" id="KW-1003">Cell membrane</keyword>
<dbReference type="InterPro" id="IPR018212">
    <property type="entry name" value="Na/solute_symporter_CS"/>
</dbReference>
<dbReference type="Gene3D" id="1.20.1730.10">
    <property type="entry name" value="Sodium/glucose cotransporter"/>
    <property type="match status" value="1"/>
</dbReference>
<evidence type="ECO:0000256" key="4">
    <source>
        <dbReference type="ARBA" id="ARBA00022475"/>
    </source>
</evidence>
<feature type="transmembrane region" description="Helical" evidence="14">
    <location>
        <begin position="272"/>
        <end position="294"/>
    </location>
</feature>
<feature type="transmembrane region" description="Helical" evidence="14">
    <location>
        <begin position="123"/>
        <end position="147"/>
    </location>
</feature>
<feature type="transmembrane region" description="Helical" evidence="14">
    <location>
        <begin position="368"/>
        <end position="386"/>
    </location>
</feature>
<proteinExistence type="inferred from homology"/>
<feature type="transmembrane region" description="Helical" evidence="14">
    <location>
        <begin position="398"/>
        <end position="417"/>
    </location>
</feature>
<feature type="transmembrane region" description="Helical" evidence="14">
    <location>
        <begin position="424"/>
        <end position="443"/>
    </location>
</feature>
<feature type="transmembrane region" description="Helical" evidence="14">
    <location>
        <begin position="236"/>
        <end position="260"/>
    </location>
</feature>
<comment type="similarity">
    <text evidence="2 13">Belongs to the sodium:solute symporter (SSF) (TC 2.A.21) family.</text>
</comment>
<feature type="transmembrane region" description="Helical" evidence="14">
    <location>
        <begin position="192"/>
        <end position="211"/>
    </location>
</feature>
<comment type="caution">
    <text evidence="15">The sequence shown here is derived from an EMBL/GenBank/DDBJ whole genome shotgun (WGS) entry which is preliminary data.</text>
</comment>
<evidence type="ECO:0000256" key="11">
    <source>
        <dbReference type="ARBA" id="ARBA00023201"/>
    </source>
</evidence>
<evidence type="ECO:0000256" key="2">
    <source>
        <dbReference type="ARBA" id="ARBA00006434"/>
    </source>
</evidence>